<geneLocation type="plasmid" evidence="1">
    <name>Plasmid1</name>
</geneLocation>
<protein>
    <submittedName>
        <fullName evidence="1">Uncharacterized protein</fullName>
    </submittedName>
</protein>
<dbReference type="EMBL" id="CP000385">
    <property type="protein sequence ID" value="ABG11517.1"/>
    <property type="molecule type" value="Genomic_DNA"/>
</dbReference>
<organism evidence="1">
    <name type="scientific">Mycobacterium sp. (strain MCS)</name>
    <dbReference type="NCBI Taxonomy" id="164756"/>
    <lineage>
        <taxon>Bacteria</taxon>
        <taxon>Bacillati</taxon>
        <taxon>Actinomycetota</taxon>
        <taxon>Actinomycetes</taxon>
        <taxon>Mycobacteriales</taxon>
        <taxon>Mycobacteriaceae</taxon>
        <taxon>Mycobacterium</taxon>
    </lineage>
</organism>
<name>A0A5Q5BSK2_MYCSS</name>
<proteinExistence type="predicted"/>
<reference evidence="1" key="1">
    <citation type="submission" date="2006-06" db="EMBL/GenBank/DDBJ databases">
        <title>Complete sequence of plasmid of Mycobacterium sp. MCS.</title>
        <authorList>
            <consortium name="US DOE Joint Genome Institute"/>
            <person name="Copeland A."/>
            <person name="Lucas S."/>
            <person name="Lapidus A."/>
            <person name="Barry K."/>
            <person name="Detter J.C."/>
            <person name="Glavina del Rio T."/>
            <person name="Hammon N."/>
            <person name="Israni S."/>
            <person name="Dalin E."/>
            <person name="Tice H."/>
            <person name="Pitluck S."/>
            <person name="Martinez M."/>
            <person name="Schmutz J."/>
            <person name="Larimer F."/>
            <person name="Land M."/>
            <person name="Hauser L."/>
            <person name="Kyrpides N."/>
            <person name="Kim E."/>
            <person name="Miller C.D."/>
            <person name="Hughes J.E."/>
            <person name="Anderson A.J."/>
            <person name="Sims R.C."/>
            <person name="Richardson P."/>
        </authorList>
    </citation>
    <scope>NUCLEOTIDE SEQUENCE [LARGE SCALE GENOMIC DNA]</scope>
    <source>
        <strain evidence="1">MCS</strain>
        <plasmid evidence="1">Plasmid1</plasmid>
    </source>
</reference>
<gene>
    <name evidence="1" type="ordered locus">Mmcs_5417</name>
</gene>
<evidence type="ECO:0000313" key="1">
    <source>
        <dbReference type="EMBL" id="ABG11517.1"/>
    </source>
</evidence>
<dbReference type="AlphaFoldDB" id="A0A5Q5BSK2"/>
<keyword evidence="1" id="KW-0614">Plasmid</keyword>
<dbReference type="KEGG" id="mmc:Mmcs_5417"/>
<accession>A0A5Q5BSK2</accession>
<sequence length="159" mass="17020">MSSHYEWGDARAGLYQIVSREAAPEEWDLPAPGQHDVFAAGVTASHALGLFNANGDGTVLEGEPGEILDYVDLLHAYTHRELDALVDYDTRPGAQCGHRAPLTARAASEAVTIPGDVWRAFLAQETTLDDEHPGAVSLSAVVGELLRMIAERGQADATQ</sequence>